<dbReference type="SUPFAM" id="SSF48008">
    <property type="entry name" value="GntR ligand-binding domain-like"/>
    <property type="match status" value="1"/>
</dbReference>
<dbReference type="Pfam" id="PF00392">
    <property type="entry name" value="GntR"/>
    <property type="match status" value="1"/>
</dbReference>
<dbReference type="Pfam" id="PF07729">
    <property type="entry name" value="FCD"/>
    <property type="match status" value="1"/>
</dbReference>
<dbReference type="SMART" id="SM00345">
    <property type="entry name" value="HTH_GNTR"/>
    <property type="match status" value="1"/>
</dbReference>
<name>A0A1R4IJI4_9MICO</name>
<dbReference type="PROSITE" id="PS50949">
    <property type="entry name" value="HTH_GNTR"/>
    <property type="match status" value="1"/>
</dbReference>
<keyword evidence="2" id="KW-0238">DNA-binding</keyword>
<evidence type="ECO:0000256" key="4">
    <source>
        <dbReference type="SAM" id="MobiDB-lite"/>
    </source>
</evidence>
<dbReference type="Proteomes" id="UP000196778">
    <property type="component" value="Unassembled WGS sequence"/>
</dbReference>
<reference evidence="7" key="1">
    <citation type="submission" date="2017-02" db="EMBL/GenBank/DDBJ databases">
        <authorList>
            <person name="Dridi B."/>
        </authorList>
    </citation>
    <scope>NUCLEOTIDE SEQUENCE [LARGE SCALE GENOMIC DNA]</scope>
    <source>
        <strain evidence="7">EB411</strain>
    </source>
</reference>
<accession>A0A1R4IJI4</accession>
<organism evidence="6 7">
    <name type="scientific">Mycetocola reblochoni REB411</name>
    <dbReference type="NCBI Taxonomy" id="1255698"/>
    <lineage>
        <taxon>Bacteria</taxon>
        <taxon>Bacillati</taxon>
        <taxon>Actinomycetota</taxon>
        <taxon>Actinomycetes</taxon>
        <taxon>Micrococcales</taxon>
        <taxon>Microbacteriaceae</taxon>
        <taxon>Mycetocola</taxon>
    </lineage>
</organism>
<dbReference type="CDD" id="cd07377">
    <property type="entry name" value="WHTH_GntR"/>
    <property type="match status" value="1"/>
</dbReference>
<dbReference type="SUPFAM" id="SSF46785">
    <property type="entry name" value="Winged helix' DNA-binding domain"/>
    <property type="match status" value="1"/>
</dbReference>
<keyword evidence="7" id="KW-1185">Reference proteome</keyword>
<dbReference type="GO" id="GO:0003677">
    <property type="term" value="F:DNA binding"/>
    <property type="evidence" value="ECO:0007669"/>
    <property type="project" value="UniProtKB-KW"/>
</dbReference>
<dbReference type="InterPro" id="IPR000524">
    <property type="entry name" value="Tscrpt_reg_HTH_GntR"/>
</dbReference>
<dbReference type="InterPro" id="IPR011711">
    <property type="entry name" value="GntR_C"/>
</dbReference>
<dbReference type="EMBL" id="FUKR01000013">
    <property type="protein sequence ID" value="SJN19909.1"/>
    <property type="molecule type" value="Genomic_DNA"/>
</dbReference>
<dbReference type="GO" id="GO:0003700">
    <property type="term" value="F:DNA-binding transcription factor activity"/>
    <property type="evidence" value="ECO:0007669"/>
    <property type="project" value="InterPro"/>
</dbReference>
<dbReference type="InterPro" id="IPR008920">
    <property type="entry name" value="TF_FadR/GntR_C"/>
</dbReference>
<evidence type="ECO:0000256" key="3">
    <source>
        <dbReference type="ARBA" id="ARBA00023163"/>
    </source>
</evidence>
<sequence>MVATGDKTERVYEHVVARHLRGEYAPGDKLVIARLAEATGVSAVPVREALRRLEADGIVEYTHQRGFRARSLDPDEVVEALEAHGAIEAVAVALAVPRLGPEVVVGLREANALMRTAVADGDEAGFAEASLAFHRRGRRADARAFGAGARGARRGHRRAGGGGRP</sequence>
<evidence type="ECO:0000259" key="5">
    <source>
        <dbReference type="PROSITE" id="PS50949"/>
    </source>
</evidence>
<keyword evidence="3" id="KW-0804">Transcription</keyword>
<evidence type="ECO:0000256" key="1">
    <source>
        <dbReference type="ARBA" id="ARBA00023015"/>
    </source>
</evidence>
<dbReference type="InterPro" id="IPR036390">
    <property type="entry name" value="WH_DNA-bd_sf"/>
</dbReference>
<gene>
    <name evidence="6" type="ORF">FM119_02070</name>
</gene>
<proteinExistence type="predicted"/>
<keyword evidence="1" id="KW-0805">Transcription regulation</keyword>
<dbReference type="AlphaFoldDB" id="A0A1R4IJI4"/>
<dbReference type="PANTHER" id="PTHR43537:SF5">
    <property type="entry name" value="UXU OPERON TRANSCRIPTIONAL REGULATOR"/>
    <property type="match status" value="1"/>
</dbReference>
<feature type="domain" description="HTH gntR-type" evidence="5">
    <location>
        <begin position="5"/>
        <end position="72"/>
    </location>
</feature>
<dbReference type="PANTHER" id="PTHR43537">
    <property type="entry name" value="TRANSCRIPTIONAL REGULATOR, GNTR FAMILY"/>
    <property type="match status" value="1"/>
</dbReference>
<dbReference type="InterPro" id="IPR036388">
    <property type="entry name" value="WH-like_DNA-bd_sf"/>
</dbReference>
<dbReference type="Gene3D" id="1.20.120.530">
    <property type="entry name" value="GntR ligand-binding domain-like"/>
    <property type="match status" value="1"/>
</dbReference>
<protein>
    <submittedName>
        <fullName evidence="6">Transcriptional regulator, GntR family</fullName>
    </submittedName>
</protein>
<evidence type="ECO:0000313" key="7">
    <source>
        <dbReference type="Proteomes" id="UP000196778"/>
    </source>
</evidence>
<evidence type="ECO:0000313" key="6">
    <source>
        <dbReference type="EMBL" id="SJN19909.1"/>
    </source>
</evidence>
<dbReference type="Gene3D" id="1.10.10.10">
    <property type="entry name" value="Winged helix-like DNA-binding domain superfamily/Winged helix DNA-binding domain"/>
    <property type="match status" value="1"/>
</dbReference>
<feature type="region of interest" description="Disordered" evidence="4">
    <location>
        <begin position="144"/>
        <end position="165"/>
    </location>
</feature>
<evidence type="ECO:0000256" key="2">
    <source>
        <dbReference type="ARBA" id="ARBA00023125"/>
    </source>
</evidence>